<keyword evidence="17" id="KW-0464">Manganese</keyword>
<dbReference type="InterPro" id="IPR005150">
    <property type="entry name" value="Cellulose_synth"/>
</dbReference>
<dbReference type="GO" id="GO:0030244">
    <property type="term" value="P:cellulose biosynthetic process"/>
    <property type="evidence" value="ECO:0007669"/>
    <property type="project" value="UniProtKB-KW"/>
</dbReference>
<dbReference type="AlphaFoldDB" id="A0AAP0EMX0"/>
<feature type="binding site" evidence="22">
    <location>
        <position position="259"/>
    </location>
    <ligand>
        <name>Mn(2+)</name>
        <dbReference type="ChEBI" id="CHEBI:29035"/>
    </ligand>
</feature>
<keyword evidence="9" id="KW-0808">Transferase</keyword>
<feature type="transmembrane region" description="Helical" evidence="24">
    <location>
        <begin position="618"/>
        <end position="638"/>
    </location>
</feature>
<dbReference type="Gene3D" id="3.90.550.10">
    <property type="entry name" value="Spore Coat Polysaccharide Biosynthesis Protein SpsA, Chain A"/>
    <property type="match status" value="2"/>
</dbReference>
<feature type="binding site" evidence="21">
    <location>
        <position position="87"/>
    </location>
    <ligand>
        <name>UDP-alpha-D-glucose</name>
        <dbReference type="ChEBI" id="CHEBI:58885"/>
    </ligand>
</feature>
<gene>
    <name evidence="25" type="ORF">Sjap_021912</name>
</gene>
<dbReference type="EMBL" id="JBBNAE010000009">
    <property type="protein sequence ID" value="KAK9096415.1"/>
    <property type="molecule type" value="Genomic_DNA"/>
</dbReference>
<keyword evidence="7" id="KW-1003">Cell membrane</keyword>
<feature type="transmembrane region" description="Helical" evidence="24">
    <location>
        <begin position="659"/>
        <end position="680"/>
    </location>
</feature>
<evidence type="ECO:0000256" key="19">
    <source>
        <dbReference type="ARBA" id="ARBA00048682"/>
    </source>
</evidence>
<dbReference type="InterPro" id="IPR029044">
    <property type="entry name" value="Nucleotide-diphossugar_trans"/>
</dbReference>
<comment type="subcellular location">
    <subcellularLocation>
        <location evidence="3">Cell membrane</location>
        <topology evidence="3">Multi-pass membrane protein</topology>
    </subcellularLocation>
</comment>
<feature type="binding site" evidence="21">
    <location>
        <position position="81"/>
    </location>
    <ligand>
        <name>UDP-alpha-D-glucose</name>
        <dbReference type="ChEBI" id="CHEBI:58885"/>
    </ligand>
</feature>
<evidence type="ECO:0000313" key="25">
    <source>
        <dbReference type="EMBL" id="KAK9096415.1"/>
    </source>
</evidence>
<keyword evidence="15 24" id="KW-1133">Transmembrane helix</keyword>
<evidence type="ECO:0000256" key="24">
    <source>
        <dbReference type="SAM" id="Phobius"/>
    </source>
</evidence>
<dbReference type="FunFam" id="3.90.550.10:FF:000009">
    <property type="entry name" value="Cellulose synthase"/>
    <property type="match status" value="1"/>
</dbReference>
<evidence type="ECO:0000256" key="3">
    <source>
        <dbReference type="ARBA" id="ARBA00004651"/>
    </source>
</evidence>
<feature type="transmembrane region" description="Helical" evidence="24">
    <location>
        <begin position="580"/>
        <end position="598"/>
    </location>
</feature>
<evidence type="ECO:0000256" key="14">
    <source>
        <dbReference type="ARBA" id="ARBA00022916"/>
    </source>
</evidence>
<dbReference type="GO" id="GO:0071555">
    <property type="term" value="P:cell wall organization"/>
    <property type="evidence" value="ECO:0007669"/>
    <property type="project" value="UniProtKB-KW"/>
</dbReference>
<keyword evidence="10 24" id="KW-0812">Transmembrane</keyword>
<keyword evidence="26" id="KW-1185">Reference proteome</keyword>
<evidence type="ECO:0000256" key="9">
    <source>
        <dbReference type="ARBA" id="ARBA00022679"/>
    </source>
</evidence>
<keyword evidence="16 24" id="KW-0472">Membrane</keyword>
<keyword evidence="13" id="KW-0862">Zinc</keyword>
<accession>A0AAP0EMX0</accession>
<dbReference type="GO" id="GO:0016760">
    <property type="term" value="F:cellulose synthase (UDP-forming) activity"/>
    <property type="evidence" value="ECO:0007669"/>
    <property type="project" value="UniProtKB-EC"/>
</dbReference>
<feature type="region of interest" description="Disordered" evidence="23">
    <location>
        <begin position="44"/>
        <end position="68"/>
    </location>
</feature>
<sequence>MCLQPRPMDPNKDLALYGYGSVAWKDRTEEWKKRQSDKLQVFKQCGNGGENYEGEPNDPDLPKYEKEGSPSALADIDIFVSTVDPLKEPPLITANTVLSILAVDYPVEKVACYVSDDGAAMLTFEALSETSEFARKWVPFCKKFKIEPRAPEWYFAQKIDYLKDKIDASFVKERRAMKREYEEFKIRINGLVTMAQKVPEQGWTMQDGTPWPGNNVRNHPGMIQVFLGNNDVTDVEGNELPRLVYISREKRPGFDHHKKAGAMNALVRVSAIISNAPYILNVDCDHYINNSTALREAMCFMMDPTTGKKVCYVQFPQRFDGIDRHDRYSNRNVVFFDINMKGLDGIQGPIYVGTGCVFRRQALYGYDAPVKEKPPGKTCNCWPKWCCSCCSKQKVRAKRKEKRKKLKKRESSRQIHALEKIEEGIEGVDSEKSSLMTQVKFEKKFGQSPVFITSTLLEMVGWIYGSVTEDILTGFKMHCHGWRSVYCIPERAAFKGSAPINLSDRLHQVLRWALGSVEIFLSRHCPIWYGYDCGLKWLERLSYINSVVYPWTSIPLIAYCTLPAVCLLTGKFIIPEISNYASIVFMALFLSIAATGVLEMQWGGVGIDDWWRNEQFWVIGGVSSHLFALFQGLLKVLAGVNTNFTVTSKGADDGEFSELYLFKWTSLLIPPMTLLIINIIGVMVGVSDAINTGYESWGPMFGKLFFAFWVIVHLYPFLKGVMGKQDRLPTIILVWSLLLAAIFSLLWVRINPFLAKGGIVLEECGLNCD</sequence>
<keyword evidence="12" id="KW-0863">Zinc-finger</keyword>
<feature type="active site" evidence="20">
    <location>
        <position position="470"/>
    </location>
</feature>
<comment type="similarity">
    <text evidence="5">Belongs to the glycosyltransferase 2 family. Plant cellulose synthase subfamily.</text>
</comment>
<evidence type="ECO:0000256" key="12">
    <source>
        <dbReference type="ARBA" id="ARBA00022771"/>
    </source>
</evidence>
<evidence type="ECO:0000256" key="10">
    <source>
        <dbReference type="ARBA" id="ARBA00022692"/>
    </source>
</evidence>
<comment type="caution">
    <text evidence="25">The sequence shown here is derived from an EMBL/GenBank/DDBJ whole genome shotgun (WGS) entry which is preliminary data.</text>
</comment>
<comment type="pathway">
    <text evidence="4">Glycan metabolism; plant cellulose biosynthesis.</text>
</comment>
<feature type="transmembrane region" description="Helical" evidence="24">
    <location>
        <begin position="730"/>
        <end position="750"/>
    </location>
</feature>
<keyword evidence="18" id="KW-0961">Cell wall biogenesis/degradation</keyword>
<dbReference type="Proteomes" id="UP001417504">
    <property type="component" value="Unassembled WGS sequence"/>
</dbReference>
<dbReference type="Pfam" id="PF03552">
    <property type="entry name" value="Cellulose_synt"/>
    <property type="match status" value="2"/>
</dbReference>
<evidence type="ECO:0000256" key="20">
    <source>
        <dbReference type="PIRSR" id="PIRSR605150-1"/>
    </source>
</evidence>
<feature type="transmembrane region" description="Helical" evidence="24">
    <location>
        <begin position="548"/>
        <end position="568"/>
    </location>
</feature>
<evidence type="ECO:0000256" key="18">
    <source>
        <dbReference type="ARBA" id="ARBA00023316"/>
    </source>
</evidence>
<evidence type="ECO:0000256" key="7">
    <source>
        <dbReference type="ARBA" id="ARBA00022475"/>
    </source>
</evidence>
<feature type="binding site" evidence="21">
    <location>
        <position position="88"/>
    </location>
    <ligand>
        <name>UDP-alpha-D-glucose</name>
        <dbReference type="ChEBI" id="CHEBI:58885"/>
    </ligand>
</feature>
<evidence type="ECO:0000256" key="1">
    <source>
        <dbReference type="ARBA" id="ARBA00001936"/>
    </source>
</evidence>
<evidence type="ECO:0000256" key="11">
    <source>
        <dbReference type="ARBA" id="ARBA00022723"/>
    </source>
</evidence>
<name>A0AAP0EMX0_9MAGN</name>
<dbReference type="GO" id="GO:0008270">
    <property type="term" value="F:zinc ion binding"/>
    <property type="evidence" value="ECO:0007669"/>
    <property type="project" value="UniProtKB-KW"/>
</dbReference>
<evidence type="ECO:0000256" key="17">
    <source>
        <dbReference type="ARBA" id="ARBA00023211"/>
    </source>
</evidence>
<evidence type="ECO:0000256" key="4">
    <source>
        <dbReference type="ARBA" id="ARBA00004768"/>
    </source>
</evidence>
<dbReference type="PANTHER" id="PTHR13301">
    <property type="entry name" value="X-BOX TRANSCRIPTION FACTOR-RELATED"/>
    <property type="match status" value="1"/>
</dbReference>
<evidence type="ECO:0000256" key="13">
    <source>
        <dbReference type="ARBA" id="ARBA00022833"/>
    </source>
</evidence>
<comment type="catalytic activity">
    <reaction evidence="19">
        <text>[(1-&gt;4)-beta-D-glucosyl](n) + UDP-alpha-D-glucose = [(1-&gt;4)-beta-D-glucosyl](n+1) + UDP + H(+)</text>
        <dbReference type="Rhea" id="RHEA:19929"/>
        <dbReference type="Rhea" id="RHEA-COMP:10033"/>
        <dbReference type="Rhea" id="RHEA-COMP:10034"/>
        <dbReference type="ChEBI" id="CHEBI:15378"/>
        <dbReference type="ChEBI" id="CHEBI:18246"/>
        <dbReference type="ChEBI" id="CHEBI:58223"/>
        <dbReference type="ChEBI" id="CHEBI:58885"/>
        <dbReference type="EC" id="2.4.1.12"/>
    </reaction>
</comment>
<evidence type="ECO:0000313" key="26">
    <source>
        <dbReference type="Proteomes" id="UP001417504"/>
    </source>
</evidence>
<evidence type="ECO:0000256" key="2">
    <source>
        <dbReference type="ARBA" id="ARBA00001947"/>
    </source>
</evidence>
<comment type="cofactor">
    <cofactor evidence="2">
        <name>Zn(2+)</name>
        <dbReference type="ChEBI" id="CHEBI:29105"/>
    </cofactor>
</comment>
<protein>
    <recommendedName>
        <fullName evidence="6">cellulose synthase (UDP-forming)</fullName>
        <ecNumber evidence="6">2.4.1.12</ecNumber>
    </recommendedName>
</protein>
<evidence type="ECO:0000256" key="22">
    <source>
        <dbReference type="PIRSR" id="PIRSR605150-3"/>
    </source>
</evidence>
<feature type="binding site" evidence="21">
    <location>
        <position position="258"/>
    </location>
    <ligand>
        <name>UDP-alpha-D-glucose</name>
        <dbReference type="ChEBI" id="CHEBI:58885"/>
    </ligand>
</feature>
<keyword evidence="11" id="KW-0479">Metal-binding</keyword>
<keyword evidence="14" id="KW-0135">Cellulose biosynthesis</keyword>
<keyword evidence="8" id="KW-0328">Glycosyltransferase</keyword>
<reference evidence="25 26" key="1">
    <citation type="submission" date="2024-01" db="EMBL/GenBank/DDBJ databases">
        <title>Genome assemblies of Stephania.</title>
        <authorList>
            <person name="Yang L."/>
        </authorList>
    </citation>
    <scope>NUCLEOTIDE SEQUENCE [LARGE SCALE GENOMIC DNA]</scope>
    <source>
        <strain evidence="25">QJT</strain>
        <tissue evidence="25">Leaf</tissue>
    </source>
</reference>
<feature type="transmembrane region" description="Helical" evidence="24">
    <location>
        <begin position="700"/>
        <end position="718"/>
    </location>
</feature>
<dbReference type="SUPFAM" id="SSF53448">
    <property type="entry name" value="Nucleotide-diphospho-sugar transferases"/>
    <property type="match status" value="1"/>
</dbReference>
<dbReference type="GO" id="GO:0005886">
    <property type="term" value="C:plasma membrane"/>
    <property type="evidence" value="ECO:0007669"/>
    <property type="project" value="UniProtKB-SubCell"/>
</dbReference>
<feature type="active site" evidence="20">
    <location>
        <position position="117"/>
    </location>
</feature>
<evidence type="ECO:0000256" key="21">
    <source>
        <dbReference type="PIRSR" id="PIRSR605150-2"/>
    </source>
</evidence>
<evidence type="ECO:0000256" key="15">
    <source>
        <dbReference type="ARBA" id="ARBA00022989"/>
    </source>
</evidence>
<evidence type="ECO:0000256" key="6">
    <source>
        <dbReference type="ARBA" id="ARBA00012539"/>
    </source>
</evidence>
<evidence type="ECO:0000256" key="5">
    <source>
        <dbReference type="ARBA" id="ARBA00007548"/>
    </source>
</evidence>
<evidence type="ECO:0000256" key="23">
    <source>
        <dbReference type="SAM" id="MobiDB-lite"/>
    </source>
</evidence>
<proteinExistence type="inferred from homology"/>
<evidence type="ECO:0000256" key="16">
    <source>
        <dbReference type="ARBA" id="ARBA00023136"/>
    </source>
</evidence>
<dbReference type="EC" id="2.4.1.12" evidence="6"/>
<comment type="cofactor">
    <cofactor evidence="1">
        <name>Mn(2+)</name>
        <dbReference type="ChEBI" id="CHEBI:29035"/>
    </cofactor>
</comment>
<organism evidence="25 26">
    <name type="scientific">Stephania japonica</name>
    <dbReference type="NCBI Taxonomy" id="461633"/>
    <lineage>
        <taxon>Eukaryota</taxon>
        <taxon>Viridiplantae</taxon>
        <taxon>Streptophyta</taxon>
        <taxon>Embryophyta</taxon>
        <taxon>Tracheophyta</taxon>
        <taxon>Spermatophyta</taxon>
        <taxon>Magnoliopsida</taxon>
        <taxon>Ranunculales</taxon>
        <taxon>Menispermaceae</taxon>
        <taxon>Menispermoideae</taxon>
        <taxon>Cissampelideae</taxon>
        <taxon>Stephania</taxon>
    </lineage>
</organism>
<feature type="binding site" evidence="21">
    <location>
        <position position="117"/>
    </location>
    <ligand>
        <name>UDP-alpha-D-glucose</name>
        <dbReference type="ChEBI" id="CHEBI:58885"/>
    </ligand>
</feature>
<evidence type="ECO:0000256" key="8">
    <source>
        <dbReference type="ARBA" id="ARBA00022676"/>
    </source>
</evidence>
<feature type="binding site" evidence="22">
    <location>
        <position position="283"/>
    </location>
    <ligand>
        <name>Mn(2+)</name>
        <dbReference type="ChEBI" id="CHEBI:29035"/>
    </ligand>
</feature>